<dbReference type="Pfam" id="PF01018">
    <property type="entry name" value="GTP1_OBG"/>
    <property type="match status" value="1"/>
</dbReference>
<evidence type="ECO:0000256" key="5">
    <source>
        <dbReference type="ARBA" id="ARBA00022801"/>
    </source>
</evidence>
<feature type="domain" description="OBG-type G" evidence="9">
    <location>
        <begin position="160"/>
        <end position="333"/>
    </location>
</feature>
<evidence type="ECO:0000259" key="10">
    <source>
        <dbReference type="PROSITE" id="PS51883"/>
    </source>
</evidence>
<evidence type="ECO:0000259" key="9">
    <source>
        <dbReference type="PROSITE" id="PS51710"/>
    </source>
</evidence>
<keyword evidence="2 8" id="KW-0963">Cytoplasm</keyword>
<evidence type="ECO:0000256" key="6">
    <source>
        <dbReference type="ARBA" id="ARBA00022842"/>
    </source>
</evidence>
<dbReference type="PIRSF" id="PIRSF002401">
    <property type="entry name" value="GTP_bd_Obg/CgtA"/>
    <property type="match status" value="1"/>
</dbReference>
<keyword evidence="5 8" id="KW-0378">Hydrolase</keyword>
<dbReference type="NCBIfam" id="TIGR02729">
    <property type="entry name" value="Obg_CgtA"/>
    <property type="match status" value="1"/>
</dbReference>
<feature type="binding site" evidence="8">
    <location>
        <begin position="283"/>
        <end position="286"/>
    </location>
    <ligand>
        <name>GTP</name>
        <dbReference type="ChEBI" id="CHEBI:37565"/>
    </ligand>
</feature>
<keyword evidence="4 8" id="KW-0547">Nucleotide-binding</keyword>
<dbReference type="EC" id="3.6.5.-" evidence="8"/>
<dbReference type="Gene3D" id="3.40.50.300">
    <property type="entry name" value="P-loop containing nucleotide triphosphate hydrolases"/>
    <property type="match status" value="1"/>
</dbReference>
<dbReference type="Gene3D" id="2.70.210.12">
    <property type="entry name" value="GTP1/OBG domain"/>
    <property type="match status" value="1"/>
</dbReference>
<dbReference type="InterPro" id="IPR036726">
    <property type="entry name" value="GTP1_OBG_dom_sf"/>
</dbReference>
<dbReference type="SUPFAM" id="SSF82051">
    <property type="entry name" value="Obg GTP-binding protein N-terminal domain"/>
    <property type="match status" value="1"/>
</dbReference>
<evidence type="ECO:0000256" key="7">
    <source>
        <dbReference type="ARBA" id="ARBA00023134"/>
    </source>
</evidence>
<evidence type="ECO:0000313" key="11">
    <source>
        <dbReference type="EMBL" id="ODA35319.1"/>
    </source>
</evidence>
<dbReference type="Pfam" id="PF01926">
    <property type="entry name" value="MMR_HSR1"/>
    <property type="match status" value="1"/>
</dbReference>
<sequence length="390" mass="43576">MKFVDEAVIRVEAGDGGNGTVSFRREKYVPKGGPDGGDGGDGGDVYLLADENLNTLIDYRFERFHAAVRGENGRGGNCTGKRGDDLILSVPVGTRAVDEDTGEVIADLTQHGMKIMVAKGGFHGLGNTRFKSSVNRAPRQKTMGTKGELRHLRLELLLLADVGMLGLPNAGKSTFIRSVSAAKPKVADYPFTTLVPSLGVVRVSQEKSFVVADIPGLIEGAADGAGLGIRFLKHLERCRVLLHMIDLMPVDGTDPVDNAFTIIEELQKYSDKLSEKPRWLIFNKIDLMPEEQAQEEIERILDALGWDDKYFCISAINKKNIQPLTYELMEFIDSLPAELVEEQQEEDKVEFKWDDYHEEQIKKHAVEDDDDDDWDDWNEDDYDVEIIYKP</sequence>
<dbReference type="InterPro" id="IPR045086">
    <property type="entry name" value="OBG_GTPase"/>
</dbReference>
<dbReference type="NCBIfam" id="NF008956">
    <property type="entry name" value="PRK12299.1"/>
    <property type="match status" value="1"/>
</dbReference>
<feature type="domain" description="Obg" evidence="10">
    <location>
        <begin position="1"/>
        <end position="159"/>
    </location>
</feature>
<evidence type="ECO:0000256" key="4">
    <source>
        <dbReference type="ARBA" id="ARBA00022741"/>
    </source>
</evidence>
<feature type="binding site" evidence="8">
    <location>
        <begin position="166"/>
        <end position="173"/>
    </location>
    <ligand>
        <name>GTP</name>
        <dbReference type="ChEBI" id="CHEBI:37565"/>
    </ligand>
</feature>
<protein>
    <recommendedName>
        <fullName evidence="8">GTPase Obg</fullName>
        <ecNumber evidence="8">3.6.5.-</ecNumber>
    </recommendedName>
    <alternativeName>
        <fullName evidence="8">GTP-binding protein Obg</fullName>
    </alternativeName>
</protein>
<dbReference type="PANTHER" id="PTHR11702">
    <property type="entry name" value="DEVELOPMENTALLY REGULATED GTP-BINDING PROTEIN-RELATED"/>
    <property type="match status" value="1"/>
</dbReference>
<dbReference type="GO" id="GO:0043022">
    <property type="term" value="F:ribosome binding"/>
    <property type="evidence" value="ECO:0007669"/>
    <property type="project" value="UniProtKB-ARBA"/>
</dbReference>
<dbReference type="SUPFAM" id="SSF52540">
    <property type="entry name" value="P-loop containing nucleoside triphosphate hydrolases"/>
    <property type="match status" value="1"/>
</dbReference>
<dbReference type="OrthoDB" id="9807318at2"/>
<reference evidence="11 12" key="1">
    <citation type="submission" date="2016-05" db="EMBL/GenBank/DDBJ databases">
        <title>Genomic Taxonomy of the Vibrionaceae.</title>
        <authorList>
            <person name="Gomez-Gil B."/>
            <person name="Enciso-Ibarra J."/>
        </authorList>
    </citation>
    <scope>NUCLEOTIDE SEQUENCE [LARGE SCALE GENOMIC DNA]</scope>
    <source>
        <strain evidence="11 12">CAIM 1920</strain>
    </source>
</reference>
<comment type="caution">
    <text evidence="11">The sequence shown here is derived from an EMBL/GenBank/DDBJ whole genome shotgun (WGS) entry which is preliminary data.</text>
</comment>
<dbReference type="PRINTS" id="PR00326">
    <property type="entry name" value="GTP1OBG"/>
</dbReference>
<dbReference type="InterPro" id="IPR006169">
    <property type="entry name" value="GTP1_OBG_dom"/>
</dbReference>
<dbReference type="Proteomes" id="UP000094936">
    <property type="component" value="Unassembled WGS sequence"/>
</dbReference>
<dbReference type="EMBL" id="LYBM01000004">
    <property type="protein sequence ID" value="ODA35319.1"/>
    <property type="molecule type" value="Genomic_DNA"/>
</dbReference>
<feature type="binding site" evidence="8">
    <location>
        <begin position="191"/>
        <end position="195"/>
    </location>
    <ligand>
        <name>GTP</name>
        <dbReference type="ChEBI" id="CHEBI:37565"/>
    </ligand>
</feature>
<comment type="subunit">
    <text evidence="8">Monomer.</text>
</comment>
<comment type="subcellular location">
    <subcellularLocation>
        <location evidence="8">Cytoplasm</location>
    </subcellularLocation>
</comment>
<dbReference type="STRING" id="1080227.A8L45_03890"/>
<dbReference type="GO" id="GO:0005525">
    <property type="term" value="F:GTP binding"/>
    <property type="evidence" value="ECO:0007669"/>
    <property type="project" value="UniProtKB-UniRule"/>
</dbReference>
<gene>
    <name evidence="11" type="primary">obgE</name>
    <name evidence="8" type="synonym">obg</name>
    <name evidence="11" type="ORF">A8L45_03890</name>
</gene>
<dbReference type="GO" id="GO:0000287">
    <property type="term" value="F:magnesium ion binding"/>
    <property type="evidence" value="ECO:0007669"/>
    <property type="project" value="InterPro"/>
</dbReference>
<dbReference type="InterPro" id="IPR006074">
    <property type="entry name" value="GTP1-OBG_CS"/>
</dbReference>
<dbReference type="FunFam" id="2.70.210.12:FF:000001">
    <property type="entry name" value="GTPase Obg"/>
    <property type="match status" value="1"/>
</dbReference>
<evidence type="ECO:0000256" key="2">
    <source>
        <dbReference type="ARBA" id="ARBA00022490"/>
    </source>
</evidence>
<name>A0A1C3EQ56_9GAMM</name>
<organism evidence="11 12">
    <name type="scientific">Veronia pacifica</name>
    <dbReference type="NCBI Taxonomy" id="1080227"/>
    <lineage>
        <taxon>Bacteria</taxon>
        <taxon>Pseudomonadati</taxon>
        <taxon>Pseudomonadota</taxon>
        <taxon>Gammaproteobacteria</taxon>
        <taxon>Vibrionales</taxon>
        <taxon>Vibrionaceae</taxon>
        <taxon>Veronia</taxon>
    </lineage>
</organism>
<comment type="function">
    <text evidence="8">An essential GTPase which binds GTP, GDP and possibly (p)ppGpp with moderate affinity, with high nucleotide exchange rates and a fairly low GTP hydrolysis rate. Plays a role in control of the cell cycle, stress response, ribosome biogenesis and in those bacteria that undergo differentiation, in morphogenesis control.</text>
</comment>
<dbReference type="InterPro" id="IPR006073">
    <property type="entry name" value="GTP-bd"/>
</dbReference>
<feature type="binding site" evidence="8">
    <location>
        <position position="173"/>
    </location>
    <ligand>
        <name>Mg(2+)</name>
        <dbReference type="ChEBI" id="CHEBI:18420"/>
    </ligand>
</feature>
<evidence type="ECO:0000256" key="8">
    <source>
        <dbReference type="HAMAP-Rule" id="MF_01454"/>
    </source>
</evidence>
<dbReference type="GO" id="GO:0005737">
    <property type="term" value="C:cytoplasm"/>
    <property type="evidence" value="ECO:0007669"/>
    <property type="project" value="UniProtKB-SubCell"/>
</dbReference>
<dbReference type="GO" id="GO:0042254">
    <property type="term" value="P:ribosome biogenesis"/>
    <property type="evidence" value="ECO:0007669"/>
    <property type="project" value="UniProtKB-UniRule"/>
</dbReference>
<comment type="similarity">
    <text evidence="1 8">Belongs to the TRAFAC class OBG-HflX-like GTPase superfamily. OBG GTPase family.</text>
</comment>
<comment type="cofactor">
    <cofactor evidence="8">
        <name>Mg(2+)</name>
        <dbReference type="ChEBI" id="CHEBI:18420"/>
    </cofactor>
</comment>
<keyword evidence="12" id="KW-1185">Reference proteome</keyword>
<dbReference type="InterPro" id="IPR031167">
    <property type="entry name" value="G_OBG"/>
</dbReference>
<evidence type="ECO:0000313" key="12">
    <source>
        <dbReference type="Proteomes" id="UP000094936"/>
    </source>
</evidence>
<feature type="binding site" evidence="8">
    <location>
        <begin position="213"/>
        <end position="216"/>
    </location>
    <ligand>
        <name>GTP</name>
        <dbReference type="ChEBI" id="CHEBI:37565"/>
    </ligand>
</feature>
<dbReference type="PROSITE" id="PS00905">
    <property type="entry name" value="GTP1_OBG"/>
    <property type="match status" value="1"/>
</dbReference>
<accession>A0A1C3EQ56</accession>
<dbReference type="RefSeq" id="WP_068899451.1">
    <property type="nucleotide sequence ID" value="NZ_JBHUIF010000003.1"/>
</dbReference>
<evidence type="ECO:0000256" key="3">
    <source>
        <dbReference type="ARBA" id="ARBA00022723"/>
    </source>
</evidence>
<dbReference type="AlphaFoldDB" id="A0A1C3EQ56"/>
<dbReference type="InterPro" id="IPR014100">
    <property type="entry name" value="GTP-bd_Obg/CgtA"/>
</dbReference>
<keyword evidence="3 8" id="KW-0479">Metal-binding</keyword>
<keyword evidence="6 8" id="KW-0460">Magnesium</keyword>
<dbReference type="NCBIfam" id="NF008955">
    <property type="entry name" value="PRK12297.1"/>
    <property type="match status" value="1"/>
</dbReference>
<dbReference type="PANTHER" id="PTHR11702:SF31">
    <property type="entry name" value="MITOCHONDRIAL RIBOSOME-ASSOCIATED GTPASE 2"/>
    <property type="match status" value="1"/>
</dbReference>
<dbReference type="GO" id="GO:0003924">
    <property type="term" value="F:GTPase activity"/>
    <property type="evidence" value="ECO:0007669"/>
    <property type="project" value="UniProtKB-UniRule"/>
</dbReference>
<proteinExistence type="inferred from homology"/>
<evidence type="ECO:0000256" key="1">
    <source>
        <dbReference type="ARBA" id="ARBA00007699"/>
    </source>
</evidence>
<dbReference type="HAMAP" id="MF_01454">
    <property type="entry name" value="GTPase_Obg"/>
    <property type="match status" value="1"/>
</dbReference>
<keyword evidence="7 8" id="KW-0342">GTP-binding</keyword>
<dbReference type="InterPro" id="IPR027417">
    <property type="entry name" value="P-loop_NTPase"/>
</dbReference>
<dbReference type="PROSITE" id="PS51710">
    <property type="entry name" value="G_OBG"/>
    <property type="match status" value="1"/>
</dbReference>
<dbReference type="PROSITE" id="PS51883">
    <property type="entry name" value="OBG"/>
    <property type="match status" value="1"/>
</dbReference>
<feature type="binding site" evidence="8">
    <location>
        <begin position="314"/>
        <end position="316"/>
    </location>
    <ligand>
        <name>GTP</name>
        <dbReference type="ChEBI" id="CHEBI:37565"/>
    </ligand>
</feature>
<feature type="binding site" evidence="8">
    <location>
        <position position="193"/>
    </location>
    <ligand>
        <name>Mg(2+)</name>
        <dbReference type="ChEBI" id="CHEBI:18420"/>
    </ligand>
</feature>
<dbReference type="CDD" id="cd01898">
    <property type="entry name" value="Obg"/>
    <property type="match status" value="1"/>
</dbReference>